<evidence type="ECO:0000259" key="3">
    <source>
        <dbReference type="SMART" id="SM00563"/>
    </source>
</evidence>
<proteinExistence type="predicted"/>
<reference evidence="4" key="2">
    <citation type="submission" date="2021-01" db="EMBL/GenBank/DDBJ databases">
        <authorList>
            <person name="Hahn C.R."/>
            <person name="Youssef N.H."/>
            <person name="Elshahed M."/>
        </authorList>
    </citation>
    <scope>NUCLEOTIDE SEQUENCE</scope>
    <source>
        <strain evidence="4">Zod_Metabat.24</strain>
    </source>
</reference>
<dbReference type="CDD" id="cd07989">
    <property type="entry name" value="LPLAT_AGPAT-like"/>
    <property type="match status" value="1"/>
</dbReference>
<keyword evidence="2 4" id="KW-0012">Acyltransferase</keyword>
<dbReference type="InterPro" id="IPR002123">
    <property type="entry name" value="Plipid/glycerol_acylTrfase"/>
</dbReference>
<feature type="domain" description="Phospholipid/glycerol acyltransferase" evidence="3">
    <location>
        <begin position="38"/>
        <end position="150"/>
    </location>
</feature>
<gene>
    <name evidence="4" type="ORF">JW984_14745</name>
</gene>
<evidence type="ECO:0000256" key="1">
    <source>
        <dbReference type="ARBA" id="ARBA00022679"/>
    </source>
</evidence>
<dbReference type="SMART" id="SM00563">
    <property type="entry name" value="PlsC"/>
    <property type="match status" value="1"/>
</dbReference>
<dbReference type="GO" id="GO:0006654">
    <property type="term" value="P:phosphatidic acid biosynthetic process"/>
    <property type="evidence" value="ECO:0007669"/>
    <property type="project" value="TreeGrafter"/>
</dbReference>
<evidence type="ECO:0000313" key="5">
    <source>
        <dbReference type="Proteomes" id="UP000809273"/>
    </source>
</evidence>
<dbReference type="EMBL" id="JAFGIX010000080">
    <property type="protein sequence ID" value="MBN1574453.1"/>
    <property type="molecule type" value="Genomic_DNA"/>
</dbReference>
<dbReference type="Pfam" id="PF01553">
    <property type="entry name" value="Acyltransferase"/>
    <property type="match status" value="1"/>
</dbReference>
<sequence>MILDVIYAIILLLVKVGLKLKYSVTIKGAENIPKNGPIILLSNHTTIVDSFLLGCNVPRKIYYMGKSTEFESPAKRIFFYLSRSFPVRRYDIDPGALRNAYRIIEYGGMVGIYPEGERTWDGKLQSLRRGTIRFVLSTGVPVITAGIKNAYQHQPRWGGRIGKPPIVLSFGKPIEVKKIKGKDQKKSDIDDLNDKIVKAILELSE</sequence>
<organism evidence="4 5">
    <name type="scientific">Candidatus Zymogenus saltonus</name>
    <dbReference type="NCBI Taxonomy" id="2844893"/>
    <lineage>
        <taxon>Bacteria</taxon>
        <taxon>Deltaproteobacteria</taxon>
        <taxon>Candidatus Zymogenia</taxon>
        <taxon>Candidatus Zymogeniales</taxon>
        <taxon>Candidatus Zymogenaceae</taxon>
        <taxon>Candidatus Zymogenus</taxon>
    </lineage>
</organism>
<dbReference type="GO" id="GO:0003841">
    <property type="term" value="F:1-acylglycerol-3-phosphate O-acyltransferase activity"/>
    <property type="evidence" value="ECO:0007669"/>
    <property type="project" value="TreeGrafter"/>
</dbReference>
<dbReference type="AlphaFoldDB" id="A0A9D8KIM8"/>
<comment type="caution">
    <text evidence="4">The sequence shown here is derived from an EMBL/GenBank/DDBJ whole genome shotgun (WGS) entry which is preliminary data.</text>
</comment>
<evidence type="ECO:0000256" key="2">
    <source>
        <dbReference type="ARBA" id="ARBA00023315"/>
    </source>
</evidence>
<accession>A0A9D8KIM8</accession>
<reference evidence="4" key="1">
    <citation type="journal article" date="2021" name="Environ. Microbiol.">
        <title>Genomic characterization of three novel Desulfobacterota classes expand the metabolic and phylogenetic diversity of the phylum.</title>
        <authorList>
            <person name="Murphy C.L."/>
            <person name="Biggerstaff J."/>
            <person name="Eichhorn A."/>
            <person name="Ewing E."/>
            <person name="Shahan R."/>
            <person name="Soriano D."/>
            <person name="Stewart S."/>
            <person name="VanMol K."/>
            <person name="Walker R."/>
            <person name="Walters P."/>
            <person name="Elshahed M.S."/>
            <person name="Youssef N.H."/>
        </authorList>
    </citation>
    <scope>NUCLEOTIDE SEQUENCE</scope>
    <source>
        <strain evidence="4">Zod_Metabat.24</strain>
    </source>
</reference>
<dbReference type="PANTHER" id="PTHR10434">
    <property type="entry name" value="1-ACYL-SN-GLYCEROL-3-PHOSPHATE ACYLTRANSFERASE"/>
    <property type="match status" value="1"/>
</dbReference>
<dbReference type="Proteomes" id="UP000809273">
    <property type="component" value="Unassembled WGS sequence"/>
</dbReference>
<dbReference type="PANTHER" id="PTHR10434:SF11">
    <property type="entry name" value="1-ACYL-SN-GLYCEROL-3-PHOSPHATE ACYLTRANSFERASE"/>
    <property type="match status" value="1"/>
</dbReference>
<keyword evidence="1" id="KW-0808">Transferase</keyword>
<dbReference type="SUPFAM" id="SSF69593">
    <property type="entry name" value="Glycerol-3-phosphate (1)-acyltransferase"/>
    <property type="match status" value="1"/>
</dbReference>
<protein>
    <submittedName>
        <fullName evidence="4">1-acyl-sn-glycerol-3-phosphate acyltransferase</fullName>
    </submittedName>
</protein>
<name>A0A9D8KIM8_9DELT</name>
<evidence type="ECO:0000313" key="4">
    <source>
        <dbReference type="EMBL" id="MBN1574453.1"/>
    </source>
</evidence>